<accession>A0A0C3FWA8</accession>
<dbReference type="InParanoid" id="A0A0C3FWA8"/>
<dbReference type="Proteomes" id="UP000054166">
    <property type="component" value="Unassembled WGS sequence"/>
</dbReference>
<reference evidence="2" key="2">
    <citation type="submission" date="2015-01" db="EMBL/GenBank/DDBJ databases">
        <title>Evolutionary Origins and Diversification of the Mycorrhizal Mutualists.</title>
        <authorList>
            <consortium name="DOE Joint Genome Institute"/>
            <consortium name="Mycorrhizal Genomics Consortium"/>
            <person name="Kohler A."/>
            <person name="Kuo A."/>
            <person name="Nagy L.G."/>
            <person name="Floudas D."/>
            <person name="Copeland A."/>
            <person name="Barry K.W."/>
            <person name="Cichocki N."/>
            <person name="Veneault-Fourrey C."/>
            <person name="LaButti K."/>
            <person name="Lindquist E.A."/>
            <person name="Lipzen A."/>
            <person name="Lundell T."/>
            <person name="Morin E."/>
            <person name="Murat C."/>
            <person name="Riley R."/>
            <person name="Ohm R."/>
            <person name="Sun H."/>
            <person name="Tunlid A."/>
            <person name="Henrissat B."/>
            <person name="Grigoriev I.V."/>
            <person name="Hibbett D.S."/>
            <person name="Martin F."/>
        </authorList>
    </citation>
    <scope>NUCLEOTIDE SEQUENCE [LARGE SCALE GENOMIC DNA]</scope>
    <source>
        <strain evidence="2">F 1598</strain>
    </source>
</reference>
<name>A0A0C3FWA8_PILCF</name>
<dbReference type="HOGENOM" id="CLU_1321339_0_0_1"/>
<dbReference type="EMBL" id="KN832989">
    <property type="protein sequence ID" value="KIM83859.1"/>
    <property type="molecule type" value="Genomic_DNA"/>
</dbReference>
<evidence type="ECO:0000313" key="2">
    <source>
        <dbReference type="Proteomes" id="UP000054166"/>
    </source>
</evidence>
<proteinExistence type="predicted"/>
<gene>
    <name evidence="1" type="ORF">PILCRDRAFT_87828</name>
</gene>
<organism evidence="1 2">
    <name type="scientific">Piloderma croceum (strain F 1598)</name>
    <dbReference type="NCBI Taxonomy" id="765440"/>
    <lineage>
        <taxon>Eukaryota</taxon>
        <taxon>Fungi</taxon>
        <taxon>Dikarya</taxon>
        <taxon>Basidiomycota</taxon>
        <taxon>Agaricomycotina</taxon>
        <taxon>Agaricomycetes</taxon>
        <taxon>Agaricomycetidae</taxon>
        <taxon>Atheliales</taxon>
        <taxon>Atheliaceae</taxon>
        <taxon>Piloderma</taxon>
    </lineage>
</organism>
<sequence length="208" mass="23661">MITNRDNEEDPNIMYGDILMKFFPRAPAAEGPIYFPTWRDSSSVPQTGERLTSQINTDRGKLKTKLEGLRSKGLVRAKSCDPPEEIPPVSPSMPPLEPIVVDIEELPMTCDNRQAKRRKVQAEKLPWPPTRCNLNKEAMKCKHLARVLEFEEGEVSEGEYTQLSTPITVKKLFTSVQELNEAPTPETESNQDLGYIWGYIILYKTYGM</sequence>
<protein>
    <submittedName>
        <fullName evidence="1">Uncharacterized protein</fullName>
    </submittedName>
</protein>
<keyword evidence="2" id="KW-1185">Reference proteome</keyword>
<evidence type="ECO:0000313" key="1">
    <source>
        <dbReference type="EMBL" id="KIM83859.1"/>
    </source>
</evidence>
<dbReference type="AlphaFoldDB" id="A0A0C3FWA8"/>
<reference evidence="1 2" key="1">
    <citation type="submission" date="2014-04" db="EMBL/GenBank/DDBJ databases">
        <authorList>
            <consortium name="DOE Joint Genome Institute"/>
            <person name="Kuo A."/>
            <person name="Tarkka M."/>
            <person name="Buscot F."/>
            <person name="Kohler A."/>
            <person name="Nagy L.G."/>
            <person name="Floudas D."/>
            <person name="Copeland A."/>
            <person name="Barry K.W."/>
            <person name="Cichocki N."/>
            <person name="Veneault-Fourrey C."/>
            <person name="LaButti K."/>
            <person name="Lindquist E.A."/>
            <person name="Lipzen A."/>
            <person name="Lundell T."/>
            <person name="Morin E."/>
            <person name="Murat C."/>
            <person name="Sun H."/>
            <person name="Tunlid A."/>
            <person name="Henrissat B."/>
            <person name="Grigoriev I.V."/>
            <person name="Hibbett D.S."/>
            <person name="Martin F."/>
            <person name="Nordberg H.P."/>
            <person name="Cantor M.N."/>
            <person name="Hua S.X."/>
        </authorList>
    </citation>
    <scope>NUCLEOTIDE SEQUENCE [LARGE SCALE GENOMIC DNA]</scope>
    <source>
        <strain evidence="1 2">F 1598</strain>
    </source>
</reference>